<dbReference type="AlphaFoldDB" id="A0A914DVT0"/>
<feature type="chain" id="PRO_5037915634" evidence="1">
    <location>
        <begin position="18"/>
        <end position="102"/>
    </location>
</feature>
<name>A0A914DVT0_9BILA</name>
<evidence type="ECO:0000313" key="3">
    <source>
        <dbReference type="WBParaSite" id="ACRNAN_scaffold4148.g10404.t1"/>
    </source>
</evidence>
<accession>A0A914DVT0</accession>
<dbReference type="WBParaSite" id="ACRNAN_scaffold4148.g10404.t1">
    <property type="protein sequence ID" value="ACRNAN_scaffold4148.g10404.t1"/>
    <property type="gene ID" value="ACRNAN_scaffold4148.g10404"/>
</dbReference>
<protein>
    <submittedName>
        <fullName evidence="3">Uncharacterized protein</fullName>
    </submittedName>
</protein>
<feature type="signal peptide" evidence="1">
    <location>
        <begin position="1"/>
        <end position="17"/>
    </location>
</feature>
<proteinExistence type="predicted"/>
<dbReference type="Proteomes" id="UP000887540">
    <property type="component" value="Unplaced"/>
</dbReference>
<organism evidence="2 3">
    <name type="scientific">Acrobeloides nanus</name>
    <dbReference type="NCBI Taxonomy" id="290746"/>
    <lineage>
        <taxon>Eukaryota</taxon>
        <taxon>Metazoa</taxon>
        <taxon>Ecdysozoa</taxon>
        <taxon>Nematoda</taxon>
        <taxon>Chromadorea</taxon>
        <taxon>Rhabditida</taxon>
        <taxon>Tylenchina</taxon>
        <taxon>Cephalobomorpha</taxon>
        <taxon>Cephaloboidea</taxon>
        <taxon>Cephalobidae</taxon>
        <taxon>Acrobeloides</taxon>
    </lineage>
</organism>
<keyword evidence="1" id="KW-0732">Signal</keyword>
<keyword evidence="2" id="KW-1185">Reference proteome</keyword>
<evidence type="ECO:0000256" key="1">
    <source>
        <dbReference type="SAM" id="SignalP"/>
    </source>
</evidence>
<reference evidence="3" key="1">
    <citation type="submission" date="2022-11" db="UniProtKB">
        <authorList>
            <consortium name="WormBaseParasite"/>
        </authorList>
    </citation>
    <scope>IDENTIFICATION</scope>
</reference>
<evidence type="ECO:0000313" key="2">
    <source>
        <dbReference type="Proteomes" id="UP000887540"/>
    </source>
</evidence>
<sequence length="102" mass="12367">MWMKVVYFCTLLGFILGDIYGYDSGGCSGTDYAQQAWYPYTYNSYNDADYEYYYDYPRYGYYNNPYTPKNYYAYPYYGRKWYSYATNFGLPVRKDWIFAIHG</sequence>